<dbReference type="EMBL" id="JACCBM010000001">
    <property type="protein sequence ID" value="NYD71597.1"/>
    <property type="molecule type" value="Genomic_DNA"/>
</dbReference>
<feature type="domain" description="Methyltransferase" evidence="4">
    <location>
        <begin position="73"/>
        <end position="160"/>
    </location>
</feature>
<keyword evidence="1 5" id="KW-0489">Methyltransferase</keyword>
<evidence type="ECO:0000259" key="4">
    <source>
        <dbReference type="Pfam" id="PF13649"/>
    </source>
</evidence>
<comment type="caution">
    <text evidence="5">The sequence shown here is derived from an EMBL/GenBank/DDBJ whole genome shotgun (WGS) entry which is preliminary data.</text>
</comment>
<protein>
    <submittedName>
        <fullName evidence="5">2-polyprenyl-3-methyl-5-hydroxy-6-metoxy-1, 4-benzoquinol methylase</fullName>
    </submittedName>
</protein>
<dbReference type="Pfam" id="PF13649">
    <property type="entry name" value="Methyltransf_25"/>
    <property type="match status" value="1"/>
</dbReference>
<evidence type="ECO:0000256" key="3">
    <source>
        <dbReference type="ARBA" id="ARBA00022691"/>
    </source>
</evidence>
<dbReference type="InterPro" id="IPR029063">
    <property type="entry name" value="SAM-dependent_MTases_sf"/>
</dbReference>
<dbReference type="RefSeq" id="WP_179548509.1">
    <property type="nucleotide sequence ID" value="NZ_BSEW01000002.1"/>
</dbReference>
<dbReference type="InterPro" id="IPR041698">
    <property type="entry name" value="Methyltransf_25"/>
</dbReference>
<dbReference type="PANTHER" id="PTHR43464">
    <property type="entry name" value="METHYLTRANSFERASE"/>
    <property type="match status" value="1"/>
</dbReference>
<dbReference type="GO" id="GO:0008168">
    <property type="term" value="F:methyltransferase activity"/>
    <property type="evidence" value="ECO:0007669"/>
    <property type="project" value="UniProtKB-KW"/>
</dbReference>
<accession>A0A852SRW2</accession>
<dbReference type="GO" id="GO:0032259">
    <property type="term" value="P:methylation"/>
    <property type="evidence" value="ECO:0007669"/>
    <property type="project" value="UniProtKB-KW"/>
</dbReference>
<dbReference type="Proteomes" id="UP000549913">
    <property type="component" value="Unassembled WGS sequence"/>
</dbReference>
<keyword evidence="3" id="KW-0949">S-adenosyl-L-methionine</keyword>
<sequence length="251" mass="28113">MARLERKPPGARPFRKRAVDARELMDHDDADPELLGRTYRQFRTMNRLVAGWRGTYTERIRPLLSATEPSTLLDVGCGGGDIARAIARWAKRDGLQLTVVGIDPDARAIAAAQDAPNPDDVRFARANSSQFVDVAQRWDFVISNHVLHHLTPVELEDLLIDCELLTRGLAIHSDIRRSRGAYAAYWLLTALPLPVFRHSFLREDGLTSIRRSYTEGELAVVARRGWTVESQSPYRLLLSYAAKPEAAGTAE</sequence>
<evidence type="ECO:0000256" key="1">
    <source>
        <dbReference type="ARBA" id="ARBA00022603"/>
    </source>
</evidence>
<evidence type="ECO:0000313" key="5">
    <source>
        <dbReference type="EMBL" id="NYD71597.1"/>
    </source>
</evidence>
<proteinExistence type="predicted"/>
<reference evidence="5 6" key="1">
    <citation type="submission" date="2020-07" db="EMBL/GenBank/DDBJ databases">
        <title>Sequencing the genomes of 1000 actinobacteria strains.</title>
        <authorList>
            <person name="Klenk H.-P."/>
        </authorList>
    </citation>
    <scope>NUCLEOTIDE SEQUENCE [LARGE SCALE GENOMIC DNA]</scope>
    <source>
        <strain evidence="5 6">DSM 26474</strain>
    </source>
</reference>
<dbReference type="SUPFAM" id="SSF53335">
    <property type="entry name" value="S-adenosyl-L-methionine-dependent methyltransferases"/>
    <property type="match status" value="1"/>
</dbReference>
<dbReference type="PANTHER" id="PTHR43464:SF19">
    <property type="entry name" value="UBIQUINONE BIOSYNTHESIS O-METHYLTRANSFERASE, MITOCHONDRIAL"/>
    <property type="match status" value="1"/>
</dbReference>
<name>A0A852SRW2_9MICO</name>
<evidence type="ECO:0000256" key="2">
    <source>
        <dbReference type="ARBA" id="ARBA00022679"/>
    </source>
</evidence>
<evidence type="ECO:0000313" key="6">
    <source>
        <dbReference type="Proteomes" id="UP000549913"/>
    </source>
</evidence>
<keyword evidence="6" id="KW-1185">Reference proteome</keyword>
<keyword evidence="2" id="KW-0808">Transferase</keyword>
<organism evidence="5 6">
    <name type="scientific">Herbiconiux flava</name>
    <dbReference type="NCBI Taxonomy" id="881268"/>
    <lineage>
        <taxon>Bacteria</taxon>
        <taxon>Bacillati</taxon>
        <taxon>Actinomycetota</taxon>
        <taxon>Actinomycetes</taxon>
        <taxon>Micrococcales</taxon>
        <taxon>Microbacteriaceae</taxon>
        <taxon>Herbiconiux</taxon>
    </lineage>
</organism>
<dbReference type="CDD" id="cd02440">
    <property type="entry name" value="AdoMet_MTases"/>
    <property type="match status" value="1"/>
</dbReference>
<dbReference type="AlphaFoldDB" id="A0A852SRW2"/>
<gene>
    <name evidence="5" type="ORF">BJ984_002755</name>
</gene>
<dbReference type="NCBIfam" id="NF004851">
    <property type="entry name" value="PRK06202.1"/>
    <property type="match status" value="1"/>
</dbReference>
<dbReference type="Gene3D" id="3.40.50.150">
    <property type="entry name" value="Vaccinia Virus protein VP39"/>
    <property type="match status" value="1"/>
</dbReference>